<dbReference type="AlphaFoldDB" id="A0A1F6T6T5"/>
<keyword evidence="1" id="KW-0812">Transmembrane</keyword>
<organism evidence="2 3">
    <name type="scientific">Candidatus Muproteobacteria bacterium RBG_16_62_13</name>
    <dbReference type="NCBI Taxonomy" id="1817756"/>
    <lineage>
        <taxon>Bacteria</taxon>
        <taxon>Pseudomonadati</taxon>
        <taxon>Pseudomonadota</taxon>
        <taxon>Candidatus Muproteobacteria</taxon>
    </lineage>
</organism>
<keyword evidence="1" id="KW-0472">Membrane</keyword>
<accession>A0A1F6T6T5</accession>
<protein>
    <submittedName>
        <fullName evidence="2">Uncharacterized protein</fullName>
    </submittedName>
</protein>
<evidence type="ECO:0000313" key="2">
    <source>
        <dbReference type="EMBL" id="OGI40842.1"/>
    </source>
</evidence>
<comment type="caution">
    <text evidence="2">The sequence shown here is derived from an EMBL/GenBank/DDBJ whole genome shotgun (WGS) entry which is preliminary data.</text>
</comment>
<sequence>MVRVLRAIGQALLYGLFAGAIGYFSLRPAYQPMAPDQALIKLSFSHAARPVGECRMRTKEELAQLPPNMRAPEVCPRERSPVTIELDLDGKTVYRAVLPPTGYARDGAARLYLRFPVQAGVHHLRVRLGDNVRVTGYTYAREGSVKLVPGQVFVIDFNAHRGGFVFK</sequence>
<gene>
    <name evidence="2" type="ORF">A2140_04205</name>
</gene>
<keyword evidence="1" id="KW-1133">Transmembrane helix</keyword>
<dbReference type="EMBL" id="MFSQ01000051">
    <property type="protein sequence ID" value="OGI40842.1"/>
    <property type="molecule type" value="Genomic_DNA"/>
</dbReference>
<evidence type="ECO:0000313" key="3">
    <source>
        <dbReference type="Proteomes" id="UP000178379"/>
    </source>
</evidence>
<proteinExistence type="predicted"/>
<evidence type="ECO:0000256" key="1">
    <source>
        <dbReference type="SAM" id="Phobius"/>
    </source>
</evidence>
<name>A0A1F6T6T5_9PROT</name>
<feature type="transmembrane region" description="Helical" evidence="1">
    <location>
        <begin position="7"/>
        <end position="26"/>
    </location>
</feature>
<reference evidence="2 3" key="1">
    <citation type="journal article" date="2016" name="Nat. Commun.">
        <title>Thousands of microbial genomes shed light on interconnected biogeochemical processes in an aquifer system.</title>
        <authorList>
            <person name="Anantharaman K."/>
            <person name="Brown C.T."/>
            <person name="Hug L.A."/>
            <person name="Sharon I."/>
            <person name="Castelle C.J."/>
            <person name="Probst A.J."/>
            <person name="Thomas B.C."/>
            <person name="Singh A."/>
            <person name="Wilkins M.J."/>
            <person name="Karaoz U."/>
            <person name="Brodie E.L."/>
            <person name="Williams K.H."/>
            <person name="Hubbard S.S."/>
            <person name="Banfield J.F."/>
        </authorList>
    </citation>
    <scope>NUCLEOTIDE SEQUENCE [LARGE SCALE GENOMIC DNA]</scope>
</reference>
<dbReference type="Proteomes" id="UP000178379">
    <property type="component" value="Unassembled WGS sequence"/>
</dbReference>